<sequence length="103" mass="11941">MPKETVKILKARYEEREIVSFDHLRLHGYLCVQSEPNRKWAVLVHEYDDSGLWFGREALAFYQAGFNLLLPDARGHEKARAHKYSGDRNTVKAATHGETTQIR</sequence>
<evidence type="ECO:0000313" key="5">
    <source>
        <dbReference type="Proteomes" id="UP000251853"/>
    </source>
</evidence>
<keyword evidence="5" id="KW-1185">Reference proteome</keyword>
<reference evidence="2 4" key="1">
    <citation type="submission" date="2015-09" db="EMBL/GenBank/DDBJ databases">
        <authorList>
            <consortium name="Pathogen Informatics"/>
        </authorList>
    </citation>
    <scope>NUCLEOTIDE SEQUENCE [LARGE SCALE GENOMIC DNA]</scope>
    <source>
        <strain evidence="2 4">2789STDY5834865</strain>
    </source>
</reference>
<dbReference type="AlphaFoldDB" id="A0A174IL81"/>
<accession>A0A174IL81</accession>
<evidence type="ECO:0000256" key="1">
    <source>
        <dbReference type="SAM" id="MobiDB-lite"/>
    </source>
</evidence>
<organism evidence="2 4">
    <name type="scientific">Enterocloster clostridioformis</name>
    <dbReference type="NCBI Taxonomy" id="1531"/>
    <lineage>
        <taxon>Bacteria</taxon>
        <taxon>Bacillati</taxon>
        <taxon>Bacillota</taxon>
        <taxon>Clostridia</taxon>
        <taxon>Lachnospirales</taxon>
        <taxon>Lachnospiraceae</taxon>
        <taxon>Enterocloster</taxon>
    </lineage>
</organism>
<dbReference type="SUPFAM" id="SSF53474">
    <property type="entry name" value="alpha/beta-Hydrolases"/>
    <property type="match status" value="1"/>
</dbReference>
<name>A0A174IL81_9FIRM</name>
<feature type="compositionally biased region" description="Basic and acidic residues" evidence="1">
    <location>
        <begin position="79"/>
        <end position="90"/>
    </location>
</feature>
<proteinExistence type="predicted"/>
<evidence type="ECO:0000313" key="3">
    <source>
        <dbReference type="EMBL" id="SQB14975.1"/>
    </source>
</evidence>
<evidence type="ECO:0000313" key="4">
    <source>
        <dbReference type="Proteomes" id="UP000095512"/>
    </source>
</evidence>
<dbReference type="EMBL" id="UAVW01000016">
    <property type="protein sequence ID" value="SQB14975.1"/>
    <property type="molecule type" value="Genomic_DNA"/>
</dbReference>
<dbReference type="Gene3D" id="3.40.50.1820">
    <property type="entry name" value="alpha/beta hydrolase"/>
    <property type="match status" value="1"/>
</dbReference>
<dbReference type="EMBL" id="CZAB01000015">
    <property type="protein sequence ID" value="CUO88093.1"/>
    <property type="molecule type" value="Genomic_DNA"/>
</dbReference>
<reference evidence="3 5" key="2">
    <citation type="submission" date="2018-06" db="EMBL/GenBank/DDBJ databases">
        <authorList>
            <consortium name="Pathogen Informatics"/>
            <person name="Doyle S."/>
        </authorList>
    </citation>
    <scope>NUCLEOTIDE SEQUENCE [LARGE SCALE GENOMIC DNA]</scope>
    <source>
        <strain evidence="3 5">NCTC11224</strain>
    </source>
</reference>
<keyword evidence="2" id="KW-0378">Hydrolase</keyword>
<dbReference type="RefSeq" id="WP_022201112.1">
    <property type="nucleotide sequence ID" value="NZ_CATYWZ010000026.1"/>
</dbReference>
<gene>
    <name evidence="2" type="ORF">ERS852480_02126</name>
    <name evidence="3" type="ORF">NCTC11224_04029</name>
</gene>
<dbReference type="Proteomes" id="UP000095512">
    <property type="component" value="Unassembled WGS sequence"/>
</dbReference>
<dbReference type="Proteomes" id="UP000251853">
    <property type="component" value="Unassembled WGS sequence"/>
</dbReference>
<dbReference type="GO" id="GO:0016787">
    <property type="term" value="F:hydrolase activity"/>
    <property type="evidence" value="ECO:0007669"/>
    <property type="project" value="UniProtKB-KW"/>
</dbReference>
<feature type="region of interest" description="Disordered" evidence="1">
    <location>
        <begin position="79"/>
        <end position="103"/>
    </location>
</feature>
<protein>
    <submittedName>
        <fullName evidence="2">Alpha/beta hydrolase</fullName>
    </submittedName>
</protein>
<evidence type="ECO:0000313" key="2">
    <source>
        <dbReference type="EMBL" id="CUO88093.1"/>
    </source>
</evidence>
<dbReference type="InterPro" id="IPR029058">
    <property type="entry name" value="AB_hydrolase_fold"/>
</dbReference>